<feature type="compositionally biased region" description="Gly residues" evidence="10">
    <location>
        <begin position="1166"/>
        <end position="1177"/>
    </location>
</feature>
<evidence type="ECO:0000313" key="13">
    <source>
        <dbReference type="EMBL" id="SPQ24824.1"/>
    </source>
</evidence>
<evidence type="ECO:0000256" key="7">
    <source>
        <dbReference type="PIRSR" id="PIRSR600269-50"/>
    </source>
</evidence>
<evidence type="ECO:0000256" key="8">
    <source>
        <dbReference type="PIRSR" id="PIRSR600269-51"/>
    </source>
</evidence>
<reference evidence="13 14" key="1">
    <citation type="submission" date="2018-04" db="EMBL/GenBank/DDBJ databases">
        <authorList>
            <person name="Huttner S."/>
            <person name="Dainat J."/>
        </authorList>
    </citation>
    <scope>NUCLEOTIDE SEQUENCE [LARGE SCALE GENOMIC DNA]</scope>
</reference>
<feature type="region of interest" description="Disordered" evidence="10">
    <location>
        <begin position="777"/>
        <end position="797"/>
    </location>
</feature>
<evidence type="ECO:0000256" key="2">
    <source>
        <dbReference type="ARBA" id="ARBA00007983"/>
    </source>
</evidence>
<evidence type="ECO:0000256" key="4">
    <source>
        <dbReference type="ARBA" id="ARBA00022772"/>
    </source>
</evidence>
<dbReference type="PROSITE" id="PS01164">
    <property type="entry name" value="COPPER_AMINE_OXID_1"/>
    <property type="match status" value="1"/>
</dbReference>
<feature type="domain" description="Copper amine oxidase catalytic" evidence="11">
    <location>
        <begin position="296"/>
        <end position="702"/>
    </location>
</feature>
<dbReference type="SUPFAM" id="SSF49998">
    <property type="entry name" value="Amine oxidase catalytic domain"/>
    <property type="match status" value="1"/>
</dbReference>
<evidence type="ECO:0000256" key="10">
    <source>
        <dbReference type="SAM" id="MobiDB-lite"/>
    </source>
</evidence>
<protein>
    <recommendedName>
        <fullName evidence="9">Amine oxidase</fullName>
        <ecNumber evidence="9">1.4.3.-</ecNumber>
    </recommendedName>
</protein>
<dbReference type="EMBL" id="OUUZ01000013">
    <property type="protein sequence ID" value="SPQ24824.1"/>
    <property type="molecule type" value="Genomic_DNA"/>
</dbReference>
<feature type="region of interest" description="Disordered" evidence="10">
    <location>
        <begin position="1"/>
        <end position="56"/>
    </location>
</feature>
<evidence type="ECO:0000256" key="9">
    <source>
        <dbReference type="RuleBase" id="RU000672"/>
    </source>
</evidence>
<comment type="cofactor">
    <cofactor evidence="9">
        <name>Cu cation</name>
        <dbReference type="ChEBI" id="CHEBI:23378"/>
    </cofactor>
    <text evidence="9">Contains 1 topaquinone per subunit.</text>
</comment>
<feature type="region of interest" description="Disordered" evidence="10">
    <location>
        <begin position="988"/>
        <end position="1066"/>
    </location>
</feature>
<feature type="compositionally biased region" description="Polar residues" evidence="10">
    <location>
        <begin position="873"/>
        <end position="898"/>
    </location>
</feature>
<keyword evidence="3 9" id="KW-0479">Metal-binding</keyword>
<dbReference type="InterPro" id="IPR000269">
    <property type="entry name" value="Cu_amine_oxidase"/>
</dbReference>
<dbReference type="GO" id="GO:0008131">
    <property type="term" value="F:primary methylamine oxidase activity"/>
    <property type="evidence" value="ECO:0007669"/>
    <property type="project" value="InterPro"/>
</dbReference>
<evidence type="ECO:0000259" key="12">
    <source>
        <dbReference type="Pfam" id="PF02727"/>
    </source>
</evidence>
<dbReference type="Pfam" id="PF01179">
    <property type="entry name" value="Cu_amine_oxid"/>
    <property type="match status" value="1"/>
</dbReference>
<dbReference type="EC" id="1.4.3.-" evidence="9"/>
<evidence type="ECO:0000256" key="5">
    <source>
        <dbReference type="ARBA" id="ARBA00023002"/>
    </source>
</evidence>
<feature type="compositionally biased region" description="Low complexity" evidence="10">
    <location>
        <begin position="988"/>
        <end position="1006"/>
    </location>
</feature>
<feature type="region of interest" description="Disordered" evidence="10">
    <location>
        <begin position="1080"/>
        <end position="1187"/>
    </location>
</feature>
<accession>A0A446BQR2</accession>
<dbReference type="GO" id="GO:0048038">
    <property type="term" value="F:quinone binding"/>
    <property type="evidence" value="ECO:0007669"/>
    <property type="project" value="InterPro"/>
</dbReference>
<comment type="similarity">
    <text evidence="2 9">Belongs to the copper/topaquinone oxidase family.</text>
</comment>
<comment type="cofactor">
    <cofactor evidence="1">
        <name>Cu cation</name>
        <dbReference type="ChEBI" id="CHEBI:23378"/>
    </cofactor>
</comment>
<feature type="region of interest" description="Disordered" evidence="10">
    <location>
        <begin position="697"/>
        <end position="764"/>
    </location>
</feature>
<dbReference type="PANTHER" id="PTHR10638:SF33">
    <property type="entry name" value="AMINE OXIDASE"/>
    <property type="match status" value="1"/>
</dbReference>
<name>A0A446BQR2_9PEZI</name>
<dbReference type="InterPro" id="IPR016182">
    <property type="entry name" value="Cu_amine_oxidase_N-reg"/>
</dbReference>
<dbReference type="AlphaFoldDB" id="A0A446BQR2"/>
<dbReference type="SUPFAM" id="SSF54416">
    <property type="entry name" value="Amine oxidase N-terminal region"/>
    <property type="match status" value="2"/>
</dbReference>
<organism evidence="13 14">
    <name type="scientific">Thermothielavioides terrestris</name>
    <dbReference type="NCBI Taxonomy" id="2587410"/>
    <lineage>
        <taxon>Eukaryota</taxon>
        <taxon>Fungi</taxon>
        <taxon>Dikarya</taxon>
        <taxon>Ascomycota</taxon>
        <taxon>Pezizomycotina</taxon>
        <taxon>Sordariomycetes</taxon>
        <taxon>Sordariomycetidae</taxon>
        <taxon>Sordariales</taxon>
        <taxon>Chaetomiaceae</taxon>
        <taxon>Thermothielavioides</taxon>
    </lineage>
</organism>
<dbReference type="InterPro" id="IPR015798">
    <property type="entry name" value="Cu_amine_oxidase_C"/>
</dbReference>
<feature type="compositionally biased region" description="Basic residues" evidence="10">
    <location>
        <begin position="1126"/>
        <end position="1140"/>
    </location>
</feature>
<comment type="PTM">
    <text evidence="8 9">Topaquinone (TPQ) is generated by copper-dependent autoxidation of a specific tyrosyl residue.</text>
</comment>
<evidence type="ECO:0000256" key="1">
    <source>
        <dbReference type="ARBA" id="ARBA00001935"/>
    </source>
</evidence>
<feature type="region of interest" description="Disordered" evidence="10">
    <location>
        <begin position="873"/>
        <end position="905"/>
    </location>
</feature>
<dbReference type="InterPro" id="IPR036460">
    <property type="entry name" value="Cu_amine_oxidase_C_sf"/>
</dbReference>
<keyword evidence="5 9" id="KW-0560">Oxidoreductase</keyword>
<feature type="compositionally biased region" description="Basic and acidic residues" evidence="10">
    <location>
        <begin position="1178"/>
        <end position="1187"/>
    </location>
</feature>
<dbReference type="GO" id="GO:0005507">
    <property type="term" value="F:copper ion binding"/>
    <property type="evidence" value="ECO:0007669"/>
    <property type="project" value="InterPro"/>
</dbReference>
<feature type="compositionally biased region" description="Basic and acidic residues" evidence="10">
    <location>
        <begin position="29"/>
        <end position="41"/>
    </location>
</feature>
<feature type="active site" description="Proton acceptor" evidence="7">
    <location>
        <position position="373"/>
    </location>
</feature>
<sequence>MHANDTVNVTSRPPNSAPDLMGATTQASDLHDTPPSEHDSAKNGSGPHRAQHPLGPLTAREITQSAELVRRCWPEDIDCRFKVITLLEPAKSELIPYLAAERAGRDPGSIDRRAFVVYYFRGTHNVHEAVVNLSANKVETNVKLGPFVHPNGDGEEIIAVEKALLAHPEVQAEIAKLQLPEGSVVVADPWIYGKNAFHRRSDGIKDGKFYDDKRLMQCFLYMRDPGNPSEPDSCHYAFPLPISPVIDPVTLELVRIDILPSGLDETVEPLRPWQPVGPSEYIPEAQSLRTDLKALRVTQPEGVSFTVENFSELGRLIRWQKWDFKVGFNQREGMVLYDVHYDNRPLFYRLSLSDMCIPYADPRSPFHRKAAFDLGDAGAGIMANNLQLGCDCLGSIYYMGGVLADSHGRAVDMPNVICIHEQDAGILWKHTNYRTNRAVVVRNRELVLQTILTVSNYEYILSFVFNTAGDLAYEARATGILSTQPVDVELTQTPHPFGTVVHPGVLAGFHQHFFSLRIDPMVAGHGNTVVYDEAVAIPRDPKLNPHGVGYTVRRTEIGTSGGFDLDANTNRTFKVINPAVRNPVNGAAVGYKIMVPPMQPILADADSFHHRRAEFADRSVYVTRYADGELYAGGLYTNQSRGGAGVRSWAERRDSLAGGDPVLWVQFGINHIPRVEDFPVMPAETLRVMLRPVNFFDRNPAIDVPPSRQESNARRSETMAQQASQPSQPSQPSHPTFIDLPPPPLNSDTPSEAPGTPTSTTTSLSALSTTAIKDGQRGTLHHRGHHHSPSANSLEAERADRISRLTGLSGVAALRGPPAAGLNQQNPSFLQTGAVSTGFPGNPAAAAGAGGLAPAYFDAAGQPVAATKVSTVGSASATESVGGRTSTTTEVGGDQSTLGEDRDEDMLTEMDSASASGYMGADTMDEDLDNLASQSVGGFEDRMSDDGSASLVGFGEGAGSTLSGPIYHRRPLPASGAAATAASTAWGLERSSSGLSEGGPAAASPHSPHHPPPQPHPHHLAHHHSGSSSSRRDLTAAAAATARPPERETFNSDTPASPSAARERREARMMDGVALDATTLAGGAGASDDDDVFIDTTTRGPVPVSVPAPQQPAATSTSPVRERQPQRQRHQQQHPRRRRPVPPSAPQSPDEGEARGGGSAERRSSKGGGRGGGGGREQLGRVDFEDR</sequence>
<keyword evidence="4 7" id="KW-0801">TPQ</keyword>
<feature type="modified residue" description="2',4',5'-topaquinone" evidence="8">
    <location>
        <position position="457"/>
    </location>
</feature>
<dbReference type="PANTHER" id="PTHR10638">
    <property type="entry name" value="COPPER AMINE OXIDASE"/>
    <property type="match status" value="1"/>
</dbReference>
<feature type="compositionally biased region" description="Basic residues" evidence="10">
    <location>
        <begin position="779"/>
        <end position="788"/>
    </location>
</feature>
<feature type="compositionally biased region" description="Basic residues" evidence="10">
    <location>
        <begin position="1016"/>
        <end position="1025"/>
    </location>
</feature>
<evidence type="ECO:0000256" key="6">
    <source>
        <dbReference type="ARBA" id="ARBA00023008"/>
    </source>
</evidence>
<feature type="active site" description="Schiff-base intermediate with substrate; via topaquinone" evidence="7">
    <location>
        <position position="457"/>
    </location>
</feature>
<evidence type="ECO:0000259" key="11">
    <source>
        <dbReference type="Pfam" id="PF01179"/>
    </source>
</evidence>
<gene>
    <name evidence="13" type="ORF">TT172_LOCUS7243</name>
</gene>
<evidence type="ECO:0000313" key="14">
    <source>
        <dbReference type="Proteomes" id="UP000289323"/>
    </source>
</evidence>
<dbReference type="InterPro" id="IPR049948">
    <property type="entry name" value="Cu_Am_ox_TPQ-bd"/>
</dbReference>
<feature type="compositionally biased region" description="Polar residues" evidence="10">
    <location>
        <begin position="1"/>
        <end position="14"/>
    </location>
</feature>
<dbReference type="InterPro" id="IPR015800">
    <property type="entry name" value="Cu_amine_oxidase_N2"/>
</dbReference>
<dbReference type="GO" id="GO:0009308">
    <property type="term" value="P:amine metabolic process"/>
    <property type="evidence" value="ECO:0007669"/>
    <property type="project" value="UniProtKB-UniRule"/>
</dbReference>
<dbReference type="Gene3D" id="3.10.450.40">
    <property type="match status" value="2"/>
</dbReference>
<feature type="compositionally biased region" description="Low complexity" evidence="10">
    <location>
        <begin position="749"/>
        <end position="764"/>
    </location>
</feature>
<evidence type="ECO:0000256" key="3">
    <source>
        <dbReference type="ARBA" id="ARBA00022723"/>
    </source>
</evidence>
<dbReference type="Gene3D" id="2.70.98.20">
    <property type="entry name" value="Copper amine oxidase, catalytic domain"/>
    <property type="match status" value="1"/>
</dbReference>
<feature type="compositionally biased region" description="Low complexity" evidence="10">
    <location>
        <begin position="720"/>
        <end position="733"/>
    </location>
</feature>
<dbReference type="Pfam" id="PF02727">
    <property type="entry name" value="Cu_amine_oxidN2"/>
    <property type="match status" value="1"/>
</dbReference>
<proteinExistence type="inferred from homology"/>
<dbReference type="Proteomes" id="UP000289323">
    <property type="component" value="Unassembled WGS sequence"/>
</dbReference>
<feature type="domain" description="Copper amine oxidase N2-terminal" evidence="12">
    <location>
        <begin position="52"/>
        <end position="139"/>
    </location>
</feature>
<keyword evidence="6 9" id="KW-0186">Copper</keyword>